<name>A0A0A9D2W1_ARUDO</name>
<reference evidence="1" key="2">
    <citation type="journal article" date="2015" name="Data Brief">
        <title>Shoot transcriptome of the giant reed, Arundo donax.</title>
        <authorList>
            <person name="Barrero R.A."/>
            <person name="Guerrero F.D."/>
            <person name="Moolhuijzen P."/>
            <person name="Goolsby J.A."/>
            <person name="Tidwell J."/>
            <person name="Bellgard S.E."/>
            <person name="Bellgard M.I."/>
        </authorList>
    </citation>
    <scope>NUCLEOTIDE SEQUENCE</scope>
    <source>
        <tissue evidence="1">Shoot tissue taken approximately 20 cm above the soil surface</tissue>
    </source>
</reference>
<proteinExistence type="predicted"/>
<organism evidence="1">
    <name type="scientific">Arundo donax</name>
    <name type="common">Giant reed</name>
    <name type="synonym">Donax arundinaceus</name>
    <dbReference type="NCBI Taxonomy" id="35708"/>
    <lineage>
        <taxon>Eukaryota</taxon>
        <taxon>Viridiplantae</taxon>
        <taxon>Streptophyta</taxon>
        <taxon>Embryophyta</taxon>
        <taxon>Tracheophyta</taxon>
        <taxon>Spermatophyta</taxon>
        <taxon>Magnoliopsida</taxon>
        <taxon>Liliopsida</taxon>
        <taxon>Poales</taxon>
        <taxon>Poaceae</taxon>
        <taxon>PACMAD clade</taxon>
        <taxon>Arundinoideae</taxon>
        <taxon>Arundineae</taxon>
        <taxon>Arundo</taxon>
    </lineage>
</organism>
<reference evidence="1" key="1">
    <citation type="submission" date="2014-09" db="EMBL/GenBank/DDBJ databases">
        <authorList>
            <person name="Magalhaes I.L.F."/>
            <person name="Oliveira U."/>
            <person name="Santos F.R."/>
            <person name="Vidigal T.H.D.A."/>
            <person name="Brescovit A.D."/>
            <person name="Santos A.J."/>
        </authorList>
    </citation>
    <scope>NUCLEOTIDE SEQUENCE</scope>
    <source>
        <tissue evidence="1">Shoot tissue taken approximately 20 cm above the soil surface</tissue>
    </source>
</reference>
<sequence>MGLDPVWCVYSSMWSDASDKPVDFHHTHQDCRYGHDHSKGIYGCCVLCNSFDACSYYPRLIECENEGVVPEE</sequence>
<evidence type="ECO:0000313" key="1">
    <source>
        <dbReference type="EMBL" id="JAD78072.1"/>
    </source>
</evidence>
<dbReference type="EMBL" id="GBRH01219823">
    <property type="protein sequence ID" value="JAD78072.1"/>
    <property type="molecule type" value="Transcribed_RNA"/>
</dbReference>
<protein>
    <submittedName>
        <fullName evidence="1">ETR1</fullName>
    </submittedName>
</protein>
<dbReference type="AlphaFoldDB" id="A0A0A9D2W1"/>
<accession>A0A0A9D2W1</accession>